<evidence type="ECO:0000313" key="2">
    <source>
        <dbReference type="Proteomes" id="UP001162164"/>
    </source>
</evidence>
<sequence length="98" mass="10982">MSADSNPNLCENDFKRVSYKNKLRKSIPKSISNNPNFTYCDTFSNKEACIKRISEAKRELLSSDLFDSVKASLNEGLSALNNPEIFEIICLGLGKFVV</sequence>
<accession>A0ABQ9K6R8</accession>
<gene>
    <name evidence="1" type="ORF">NQ317_014355</name>
</gene>
<keyword evidence="2" id="KW-1185">Reference proteome</keyword>
<proteinExistence type="predicted"/>
<name>A0ABQ9K6R8_9CUCU</name>
<dbReference type="EMBL" id="JAPWTJ010000009">
    <property type="protein sequence ID" value="KAJ8985706.1"/>
    <property type="molecule type" value="Genomic_DNA"/>
</dbReference>
<comment type="caution">
    <text evidence="1">The sequence shown here is derived from an EMBL/GenBank/DDBJ whole genome shotgun (WGS) entry which is preliminary data.</text>
</comment>
<protein>
    <submittedName>
        <fullName evidence="1">Uncharacterized protein</fullName>
    </submittedName>
</protein>
<evidence type="ECO:0000313" key="1">
    <source>
        <dbReference type="EMBL" id="KAJ8985706.1"/>
    </source>
</evidence>
<reference evidence="1" key="1">
    <citation type="journal article" date="2023" name="Insect Mol. Biol.">
        <title>Genome sequencing provides insights into the evolution of gene families encoding plant cell wall-degrading enzymes in longhorned beetles.</title>
        <authorList>
            <person name="Shin N.R."/>
            <person name="Okamura Y."/>
            <person name="Kirsch R."/>
            <person name="Pauchet Y."/>
        </authorList>
    </citation>
    <scope>NUCLEOTIDE SEQUENCE</scope>
    <source>
        <strain evidence="1">MMC_N1</strain>
    </source>
</reference>
<dbReference type="Proteomes" id="UP001162164">
    <property type="component" value="Unassembled WGS sequence"/>
</dbReference>
<organism evidence="1 2">
    <name type="scientific">Molorchus minor</name>
    <dbReference type="NCBI Taxonomy" id="1323400"/>
    <lineage>
        <taxon>Eukaryota</taxon>
        <taxon>Metazoa</taxon>
        <taxon>Ecdysozoa</taxon>
        <taxon>Arthropoda</taxon>
        <taxon>Hexapoda</taxon>
        <taxon>Insecta</taxon>
        <taxon>Pterygota</taxon>
        <taxon>Neoptera</taxon>
        <taxon>Endopterygota</taxon>
        <taxon>Coleoptera</taxon>
        <taxon>Polyphaga</taxon>
        <taxon>Cucujiformia</taxon>
        <taxon>Chrysomeloidea</taxon>
        <taxon>Cerambycidae</taxon>
        <taxon>Lamiinae</taxon>
        <taxon>Monochamini</taxon>
        <taxon>Molorchus</taxon>
    </lineage>
</organism>